<comment type="caution">
    <text evidence="3">The sequence shown here is derived from an EMBL/GenBank/DDBJ whole genome shotgun (WGS) entry which is preliminary data.</text>
</comment>
<feature type="compositionally biased region" description="Basic and acidic residues" evidence="1">
    <location>
        <begin position="81"/>
        <end position="101"/>
    </location>
</feature>
<organism evidence="3 4">
    <name type="scientific">Gigaspora margarita</name>
    <dbReference type="NCBI Taxonomy" id="4874"/>
    <lineage>
        <taxon>Eukaryota</taxon>
        <taxon>Fungi</taxon>
        <taxon>Fungi incertae sedis</taxon>
        <taxon>Mucoromycota</taxon>
        <taxon>Glomeromycotina</taxon>
        <taxon>Glomeromycetes</taxon>
        <taxon>Diversisporales</taxon>
        <taxon>Gigasporaceae</taxon>
        <taxon>Gigaspora</taxon>
    </lineage>
</organism>
<feature type="signal peptide" evidence="2">
    <location>
        <begin position="1"/>
        <end position="21"/>
    </location>
</feature>
<evidence type="ECO:0000313" key="3">
    <source>
        <dbReference type="EMBL" id="CAG8743908.1"/>
    </source>
</evidence>
<keyword evidence="2" id="KW-0732">Signal</keyword>
<reference evidence="3 4" key="1">
    <citation type="submission" date="2021-06" db="EMBL/GenBank/DDBJ databases">
        <authorList>
            <person name="Kallberg Y."/>
            <person name="Tangrot J."/>
            <person name="Rosling A."/>
        </authorList>
    </citation>
    <scope>NUCLEOTIDE SEQUENCE [LARGE SCALE GENOMIC DNA]</scope>
    <source>
        <strain evidence="3 4">120-4 pot B 10/14</strain>
    </source>
</reference>
<accession>A0ABN7V8F0</accession>
<feature type="compositionally biased region" description="Basic and acidic residues" evidence="1">
    <location>
        <begin position="129"/>
        <end position="149"/>
    </location>
</feature>
<proteinExistence type="predicted"/>
<evidence type="ECO:0000256" key="2">
    <source>
        <dbReference type="SAM" id="SignalP"/>
    </source>
</evidence>
<keyword evidence="4" id="KW-1185">Reference proteome</keyword>
<feature type="non-terminal residue" evidence="3">
    <location>
        <position position="219"/>
    </location>
</feature>
<evidence type="ECO:0000256" key="1">
    <source>
        <dbReference type="SAM" id="MobiDB-lite"/>
    </source>
</evidence>
<dbReference type="Proteomes" id="UP000789901">
    <property type="component" value="Unassembled WGS sequence"/>
</dbReference>
<sequence>MDRKTFNKLFLFILFSNLLLSTFIVDSNITTTTTTETVTITDTICTPTPTSELSCPQNDEHYSNSEETSDLEKRSYKKQKHEPFRKQKHEPFRKQKHEPFRKQKHKPFKKQEHKKQEHKKQEHKKQEHKKQEHKPIKEEKHRPIKKQEHKPTPCKTVTCTFTKTECVTPTPICAPLSAPCNTSHPELCCTGLCSTFPRTFPGVGCCNPKGQPCPIFTPG</sequence>
<feature type="compositionally biased region" description="Basic and acidic residues" evidence="1">
    <location>
        <begin position="58"/>
        <end position="74"/>
    </location>
</feature>
<dbReference type="EMBL" id="CAJVQB010010926">
    <property type="protein sequence ID" value="CAG8743908.1"/>
    <property type="molecule type" value="Genomic_DNA"/>
</dbReference>
<protein>
    <submittedName>
        <fullName evidence="3">1504_t:CDS:1</fullName>
    </submittedName>
</protein>
<name>A0ABN7V8F0_GIGMA</name>
<feature type="compositionally biased region" description="Basic residues" evidence="1">
    <location>
        <begin position="102"/>
        <end position="128"/>
    </location>
</feature>
<feature type="region of interest" description="Disordered" evidence="1">
    <location>
        <begin position="47"/>
        <end position="149"/>
    </location>
</feature>
<gene>
    <name evidence="3" type="ORF">GMARGA_LOCUS15667</name>
</gene>
<evidence type="ECO:0000313" key="4">
    <source>
        <dbReference type="Proteomes" id="UP000789901"/>
    </source>
</evidence>
<feature type="chain" id="PRO_5046963378" evidence="2">
    <location>
        <begin position="22"/>
        <end position="219"/>
    </location>
</feature>